<feature type="signal peptide" evidence="2">
    <location>
        <begin position="1"/>
        <end position="18"/>
    </location>
</feature>
<evidence type="ECO:0000313" key="4">
    <source>
        <dbReference type="Proteomes" id="UP000553706"/>
    </source>
</evidence>
<evidence type="ECO:0000256" key="2">
    <source>
        <dbReference type="SAM" id="SignalP"/>
    </source>
</evidence>
<sequence length="446" mass="45504">MRFALSILVLCASLTACATYRPSPLPASPPLRETLAQLRHNLPDGGEISTAGPLALRDVAALAVLNDPDLIAARAQHDVSSAELLSAGLPPDPAINAGFAALLGGPASMSSISAGFMQDVGALITYRANRAAAKAGLAQVDAGILWQEWQVASQSEQLAVTLAADAAATASLHADVTVLADVNNATQTQIVQHNLTLNDAAASMAALAVAQSALNAAQQTEAHDRDQLDALLGLEPGTEIPLALPEATPPVPDAIAPALATLPQRRPDLIALRYGYAQADARLRAAILSQFLPVSVGASYGRDTSGVLSAGPQMSLTLPLFNRNRGGIAAAQATRAALSAQYAAALANAEGGARALYANILLLGSQAEIARHQADQAAVMAQSARTAFAEGQISATALANLQSTAGERERAAIGLDAQLQSSEISLATLLGLGLPPLAAAPKDLSP</sequence>
<dbReference type="InterPro" id="IPR003423">
    <property type="entry name" value="OMP_efflux"/>
</dbReference>
<dbReference type="Pfam" id="PF02321">
    <property type="entry name" value="OEP"/>
    <property type="match status" value="1"/>
</dbReference>
<dbReference type="RefSeq" id="WP_183266106.1">
    <property type="nucleotide sequence ID" value="NZ_JACHFJ010000004.1"/>
</dbReference>
<dbReference type="EMBL" id="JACHFJ010000004">
    <property type="protein sequence ID" value="MBB5373088.1"/>
    <property type="molecule type" value="Genomic_DNA"/>
</dbReference>
<protein>
    <submittedName>
        <fullName evidence="3">Outer membrane protein TolC</fullName>
    </submittedName>
</protein>
<evidence type="ECO:0000256" key="1">
    <source>
        <dbReference type="ARBA" id="ARBA00007613"/>
    </source>
</evidence>
<keyword evidence="4" id="KW-1185">Reference proteome</keyword>
<evidence type="ECO:0000313" key="3">
    <source>
        <dbReference type="EMBL" id="MBB5373088.1"/>
    </source>
</evidence>
<organism evidence="3 4">
    <name type="scientific">Acidocella aromatica</name>
    <dbReference type="NCBI Taxonomy" id="1303579"/>
    <lineage>
        <taxon>Bacteria</taxon>
        <taxon>Pseudomonadati</taxon>
        <taxon>Pseudomonadota</taxon>
        <taxon>Alphaproteobacteria</taxon>
        <taxon>Acetobacterales</taxon>
        <taxon>Acidocellaceae</taxon>
        <taxon>Acidocella</taxon>
    </lineage>
</organism>
<reference evidence="3 4" key="1">
    <citation type="submission" date="2020-08" db="EMBL/GenBank/DDBJ databases">
        <title>Genomic Encyclopedia of Type Strains, Phase IV (KMG-IV): sequencing the most valuable type-strain genomes for metagenomic binning, comparative biology and taxonomic classification.</title>
        <authorList>
            <person name="Goeker M."/>
        </authorList>
    </citation>
    <scope>NUCLEOTIDE SEQUENCE [LARGE SCALE GENOMIC DNA]</scope>
    <source>
        <strain evidence="3 4">DSM 27026</strain>
    </source>
</reference>
<dbReference type="PANTHER" id="PTHR30203:SF24">
    <property type="entry name" value="BLR4935 PROTEIN"/>
    <property type="match status" value="1"/>
</dbReference>
<gene>
    <name evidence="3" type="ORF">HNP71_001346</name>
</gene>
<proteinExistence type="inferred from homology"/>
<dbReference type="AlphaFoldDB" id="A0A840VAZ7"/>
<comment type="caution">
    <text evidence="3">The sequence shown here is derived from an EMBL/GenBank/DDBJ whole genome shotgun (WGS) entry which is preliminary data.</text>
</comment>
<feature type="chain" id="PRO_5032707903" evidence="2">
    <location>
        <begin position="19"/>
        <end position="446"/>
    </location>
</feature>
<dbReference type="GO" id="GO:0015562">
    <property type="term" value="F:efflux transmembrane transporter activity"/>
    <property type="evidence" value="ECO:0007669"/>
    <property type="project" value="InterPro"/>
</dbReference>
<dbReference type="PROSITE" id="PS51257">
    <property type="entry name" value="PROKAR_LIPOPROTEIN"/>
    <property type="match status" value="1"/>
</dbReference>
<keyword evidence="2" id="KW-0732">Signal</keyword>
<accession>A0A840VAZ7</accession>
<dbReference type="PANTHER" id="PTHR30203">
    <property type="entry name" value="OUTER MEMBRANE CATION EFFLUX PROTEIN"/>
    <property type="match status" value="1"/>
</dbReference>
<dbReference type="Gene3D" id="1.20.1600.10">
    <property type="entry name" value="Outer membrane efflux proteins (OEP)"/>
    <property type="match status" value="1"/>
</dbReference>
<comment type="similarity">
    <text evidence="1">Belongs to the outer membrane factor (OMF) (TC 1.B.17) family.</text>
</comment>
<dbReference type="InterPro" id="IPR010131">
    <property type="entry name" value="MdtP/NodT-like"/>
</dbReference>
<dbReference type="SUPFAM" id="SSF56954">
    <property type="entry name" value="Outer membrane efflux proteins (OEP)"/>
    <property type="match status" value="1"/>
</dbReference>
<name>A0A840VAZ7_9PROT</name>
<dbReference type="Proteomes" id="UP000553706">
    <property type="component" value="Unassembled WGS sequence"/>
</dbReference>